<feature type="region of interest" description="Disordered" evidence="1">
    <location>
        <begin position="22"/>
        <end position="74"/>
    </location>
</feature>
<gene>
    <name evidence="2" type="ORF">X975_23049</name>
</gene>
<proteinExistence type="predicted"/>
<protein>
    <submittedName>
        <fullName evidence="2">Uncharacterized protein</fullName>
    </submittedName>
</protein>
<evidence type="ECO:0000313" key="2">
    <source>
        <dbReference type="EMBL" id="KFM75736.1"/>
    </source>
</evidence>
<dbReference type="EMBL" id="KK119453">
    <property type="protein sequence ID" value="KFM75736.1"/>
    <property type="molecule type" value="Genomic_DNA"/>
</dbReference>
<reference evidence="2 3" key="1">
    <citation type="submission" date="2013-11" db="EMBL/GenBank/DDBJ databases">
        <title>Genome sequencing of Stegodyphus mimosarum.</title>
        <authorList>
            <person name="Bechsgaard J."/>
        </authorList>
    </citation>
    <scope>NUCLEOTIDE SEQUENCE [LARGE SCALE GENOMIC DNA]</scope>
</reference>
<dbReference type="Proteomes" id="UP000054359">
    <property type="component" value="Unassembled WGS sequence"/>
</dbReference>
<keyword evidence="3" id="KW-1185">Reference proteome</keyword>
<evidence type="ECO:0000313" key="3">
    <source>
        <dbReference type="Proteomes" id="UP000054359"/>
    </source>
</evidence>
<organism evidence="2 3">
    <name type="scientific">Stegodyphus mimosarum</name>
    <name type="common">African social velvet spider</name>
    <dbReference type="NCBI Taxonomy" id="407821"/>
    <lineage>
        <taxon>Eukaryota</taxon>
        <taxon>Metazoa</taxon>
        <taxon>Ecdysozoa</taxon>
        <taxon>Arthropoda</taxon>
        <taxon>Chelicerata</taxon>
        <taxon>Arachnida</taxon>
        <taxon>Araneae</taxon>
        <taxon>Araneomorphae</taxon>
        <taxon>Entelegynae</taxon>
        <taxon>Eresoidea</taxon>
        <taxon>Eresidae</taxon>
        <taxon>Stegodyphus</taxon>
    </lineage>
</organism>
<dbReference type="STRING" id="407821.A0A087UEE7"/>
<feature type="non-terminal residue" evidence="2">
    <location>
        <position position="88"/>
    </location>
</feature>
<accession>A0A087UEE7</accession>
<name>A0A087UEE7_STEMI</name>
<sequence>MFGNPFKIDKRMMVDEADIDLVGGGGNSPMRGQKRLLDSPIGSPKAKRKPGPLPIDFPVWRPQSPSPISPNLNHISSESHIIPITPPM</sequence>
<evidence type="ECO:0000256" key="1">
    <source>
        <dbReference type="SAM" id="MobiDB-lite"/>
    </source>
</evidence>
<dbReference type="AlphaFoldDB" id="A0A087UEE7"/>